<name>A0A0A8L9S9_9SACH</name>
<dbReference type="PANTHER" id="PTHR28067">
    <property type="entry name" value="DNA REPLICATION REGULATOR SLD3"/>
    <property type="match status" value="1"/>
</dbReference>
<feature type="compositionally biased region" description="Low complexity" evidence="1">
    <location>
        <begin position="448"/>
        <end position="457"/>
    </location>
</feature>
<feature type="domain" description="Sld3 N-terminal" evidence="3">
    <location>
        <begin position="10"/>
        <end position="124"/>
    </location>
</feature>
<comment type="caution">
    <text evidence="4">The sequence shown here is derived from an EMBL/GenBank/DDBJ whole genome shotgun (WGS) entry which is preliminary data.</text>
</comment>
<feature type="region of interest" description="Disordered" evidence="1">
    <location>
        <begin position="432"/>
        <end position="472"/>
    </location>
</feature>
<feature type="compositionally biased region" description="Polar residues" evidence="1">
    <location>
        <begin position="436"/>
        <end position="447"/>
    </location>
</feature>
<keyword evidence="5" id="KW-1185">Reference proteome</keyword>
<gene>
    <name evidence="4" type="ORF">KLDO_g4039</name>
</gene>
<organism evidence="4 5">
    <name type="scientific">Kluyveromyces dobzhanskii CBS 2104</name>
    <dbReference type="NCBI Taxonomy" id="1427455"/>
    <lineage>
        <taxon>Eukaryota</taxon>
        <taxon>Fungi</taxon>
        <taxon>Dikarya</taxon>
        <taxon>Ascomycota</taxon>
        <taxon>Saccharomycotina</taxon>
        <taxon>Saccharomycetes</taxon>
        <taxon>Saccharomycetales</taxon>
        <taxon>Saccharomycetaceae</taxon>
        <taxon>Kluyveromyces</taxon>
    </lineage>
</organism>
<feature type="region of interest" description="Disordered" evidence="1">
    <location>
        <begin position="588"/>
        <end position="613"/>
    </location>
</feature>
<evidence type="ECO:0000313" key="5">
    <source>
        <dbReference type="Proteomes" id="UP000031516"/>
    </source>
</evidence>
<dbReference type="AlphaFoldDB" id="A0A0A8L9S9"/>
<proteinExistence type="predicted"/>
<dbReference type="Pfam" id="PF18523">
    <property type="entry name" value="Sld3_N"/>
    <property type="match status" value="1"/>
</dbReference>
<dbReference type="Gene3D" id="1.20.58.2130">
    <property type="match status" value="1"/>
</dbReference>
<dbReference type="InterPro" id="IPR042511">
    <property type="entry name" value="Sld3"/>
</dbReference>
<evidence type="ECO:0000313" key="4">
    <source>
        <dbReference type="EMBL" id="CDO95811.1"/>
    </source>
</evidence>
<dbReference type="PANTHER" id="PTHR28067:SF1">
    <property type="entry name" value="DNA REPLICATION REGULATOR SLD3"/>
    <property type="match status" value="1"/>
</dbReference>
<reference evidence="4 5" key="1">
    <citation type="submission" date="2014-03" db="EMBL/GenBank/DDBJ databases">
        <title>The genome of Kluyveromyces dobzhanskii.</title>
        <authorList>
            <person name="Nystedt B."/>
            <person name="Astrom S."/>
        </authorList>
    </citation>
    <scope>NUCLEOTIDE SEQUENCE [LARGE SCALE GENOMIC DNA]</scope>
    <source>
        <strain evidence="4 5">CBS 2104</strain>
    </source>
</reference>
<feature type="domain" description="DNA replication regulator Sld3 C-terminal" evidence="2">
    <location>
        <begin position="268"/>
        <end position="555"/>
    </location>
</feature>
<feature type="domain" description="DNA replication regulator Sld3 C-terminal" evidence="2">
    <location>
        <begin position="171"/>
        <end position="231"/>
    </location>
</feature>
<protein>
    <submittedName>
        <fullName evidence="4">WGS project CCBQ000000000 data, contig 00015</fullName>
    </submittedName>
</protein>
<dbReference type="Pfam" id="PF08639">
    <property type="entry name" value="Sld3_STD"/>
    <property type="match status" value="2"/>
</dbReference>
<feature type="compositionally biased region" description="Polar residues" evidence="1">
    <location>
        <begin position="458"/>
        <end position="472"/>
    </location>
</feature>
<dbReference type="InterPro" id="IPR041393">
    <property type="entry name" value="Sld3_N"/>
</dbReference>
<dbReference type="Proteomes" id="UP000031516">
    <property type="component" value="Unassembled WGS sequence"/>
</dbReference>
<sequence>MGTAEGHWKVVSSFLRLPPGFEIDTTSAALIDITSPEFKQARTNINTPDVALKHLLRNGEQFIIAERYFQDNWLCWGLLKVPNYDSIGHDIPNYKEQSSTHYDVQTLDEWCELGIEDILPYWKEHRNKIPDGDMYEQLPLMMKPPSHGSSKGSIAYEYDSRPSSRQQEVDPNSYLQRKYYEMLYSLKVPLAHFVKSKLSRIRVMCKQHDRDYGSVLKSVLVDLTTFEERHNAEHCGLLKYDNISEESKSFRIASIKEEFGVNIESTRNPRDIMSDVSNILKVRDIKLQIMVLLEILAEGKLDASIKQYESSYGNQLSERSLNMVTTVTRFSRRRSKVQSVKPVKKPSQFEYCQNLDILLDKLGIAEALISTDISLHSEKLPNNKLIHEYKHGIVNKNKEMSSKGFLNYVVVPYWYNKLPLVVTFITNKVKGPTIENKPTNATQNTNPSRSRASSVSSTGDARSSSPQMTAISRARTNSNLVEFLEEETTKKNPALASRTSSDLKINRLQKRQMSVQDLSIDEVVKQRRHILEEFSTARTVLVNGKSISFSQTQNNSFQRVGKRKLESIVLEGGPAGPPKDIHVPETPAKMVGQKKETPVLVDSPSGSTVKKPVVDAPPVKLKTRHVRRRLFAP</sequence>
<accession>A0A0A8L9S9</accession>
<evidence type="ECO:0000259" key="2">
    <source>
        <dbReference type="Pfam" id="PF08639"/>
    </source>
</evidence>
<feature type="compositionally biased region" description="Polar residues" evidence="1">
    <location>
        <begin position="161"/>
        <end position="170"/>
    </location>
</feature>
<feature type="region of interest" description="Disordered" evidence="1">
    <location>
        <begin position="145"/>
        <end position="170"/>
    </location>
</feature>
<dbReference type="EMBL" id="CCBQ010000045">
    <property type="protein sequence ID" value="CDO95811.1"/>
    <property type="molecule type" value="Genomic_DNA"/>
</dbReference>
<dbReference type="GO" id="GO:0031261">
    <property type="term" value="C:DNA replication preinitiation complex"/>
    <property type="evidence" value="ECO:0007669"/>
    <property type="project" value="TreeGrafter"/>
</dbReference>
<dbReference type="InterPro" id="IPR013948">
    <property type="entry name" value="DNA_replication_reg_Sld3_C"/>
</dbReference>
<evidence type="ECO:0000259" key="3">
    <source>
        <dbReference type="Pfam" id="PF18523"/>
    </source>
</evidence>
<evidence type="ECO:0000256" key="1">
    <source>
        <dbReference type="SAM" id="MobiDB-lite"/>
    </source>
</evidence>
<dbReference type="GO" id="GO:0006270">
    <property type="term" value="P:DNA replication initiation"/>
    <property type="evidence" value="ECO:0007669"/>
    <property type="project" value="InterPro"/>
</dbReference>
<dbReference type="OrthoDB" id="5395343at2759"/>